<sequence length="47" mass="5624">MSLFSCEEGPEKIDWLRRSSNCFLFCFSCLRTEPKICLSQRRRQSCM</sequence>
<dbReference type="AlphaFoldDB" id="A0A0A9BQV3"/>
<accession>A0A0A9BQV3</accession>
<protein>
    <submittedName>
        <fullName evidence="1">Uncharacterized protein</fullName>
    </submittedName>
</protein>
<proteinExistence type="predicted"/>
<name>A0A0A9BQV3_ARUDO</name>
<dbReference type="EMBL" id="GBRH01232134">
    <property type="protein sequence ID" value="JAD65761.1"/>
    <property type="molecule type" value="Transcribed_RNA"/>
</dbReference>
<reference evidence="1" key="1">
    <citation type="submission" date="2014-09" db="EMBL/GenBank/DDBJ databases">
        <authorList>
            <person name="Magalhaes I.L.F."/>
            <person name="Oliveira U."/>
            <person name="Santos F.R."/>
            <person name="Vidigal T.H.D.A."/>
            <person name="Brescovit A.D."/>
            <person name="Santos A.J."/>
        </authorList>
    </citation>
    <scope>NUCLEOTIDE SEQUENCE</scope>
    <source>
        <tissue evidence="1">Shoot tissue taken approximately 20 cm above the soil surface</tissue>
    </source>
</reference>
<evidence type="ECO:0000313" key="1">
    <source>
        <dbReference type="EMBL" id="JAD65761.1"/>
    </source>
</evidence>
<reference evidence="1" key="2">
    <citation type="journal article" date="2015" name="Data Brief">
        <title>Shoot transcriptome of the giant reed, Arundo donax.</title>
        <authorList>
            <person name="Barrero R.A."/>
            <person name="Guerrero F.D."/>
            <person name="Moolhuijzen P."/>
            <person name="Goolsby J.A."/>
            <person name="Tidwell J."/>
            <person name="Bellgard S.E."/>
            <person name="Bellgard M.I."/>
        </authorList>
    </citation>
    <scope>NUCLEOTIDE SEQUENCE</scope>
    <source>
        <tissue evidence="1">Shoot tissue taken approximately 20 cm above the soil surface</tissue>
    </source>
</reference>
<organism evidence="1">
    <name type="scientific">Arundo donax</name>
    <name type="common">Giant reed</name>
    <name type="synonym">Donax arundinaceus</name>
    <dbReference type="NCBI Taxonomy" id="35708"/>
    <lineage>
        <taxon>Eukaryota</taxon>
        <taxon>Viridiplantae</taxon>
        <taxon>Streptophyta</taxon>
        <taxon>Embryophyta</taxon>
        <taxon>Tracheophyta</taxon>
        <taxon>Spermatophyta</taxon>
        <taxon>Magnoliopsida</taxon>
        <taxon>Liliopsida</taxon>
        <taxon>Poales</taxon>
        <taxon>Poaceae</taxon>
        <taxon>PACMAD clade</taxon>
        <taxon>Arundinoideae</taxon>
        <taxon>Arundineae</taxon>
        <taxon>Arundo</taxon>
    </lineage>
</organism>